<keyword evidence="2" id="KW-1185">Reference proteome</keyword>
<evidence type="ECO:0000313" key="2">
    <source>
        <dbReference type="Proteomes" id="UP001146120"/>
    </source>
</evidence>
<dbReference type="EMBL" id="DAKRPA010000040">
    <property type="protein sequence ID" value="DBA01893.1"/>
    <property type="molecule type" value="Genomic_DNA"/>
</dbReference>
<sequence length="221" mass="24587">HGGTTTKFKNNHLRERRDMNSTLRRFFPGLDRQQLEAKRKSIYKWEQNRTAIEDAYSFGRQRSHRNRAQGTGTILSCYAEARSGAVGVCQPAVISWNMPLKSRLRAAWVTYLQAQLRLPTFQPAVLAPKRGDVLNWIDATRKGLSQSVIAGGFALYAKPSDADAEGCMTDKAYRCDELDLIDTSIGTVSEDDDAVDALLRLFEDALGVEDGVEQSLVDAST</sequence>
<accession>A0AAV2Z9G5</accession>
<comment type="caution">
    <text evidence="1">The sequence shown here is derived from an EMBL/GenBank/DDBJ whole genome shotgun (WGS) entry which is preliminary data.</text>
</comment>
<dbReference type="AlphaFoldDB" id="A0AAV2Z9G5"/>
<evidence type="ECO:0000313" key="1">
    <source>
        <dbReference type="EMBL" id="DBA01893.1"/>
    </source>
</evidence>
<name>A0AAV2Z9G5_9STRA</name>
<reference evidence="1" key="1">
    <citation type="submission" date="2022-11" db="EMBL/GenBank/DDBJ databases">
        <authorList>
            <person name="Morgan W.R."/>
            <person name="Tartar A."/>
        </authorList>
    </citation>
    <scope>NUCLEOTIDE SEQUENCE</scope>
    <source>
        <strain evidence="1">ARSEF 373</strain>
    </source>
</reference>
<protein>
    <submittedName>
        <fullName evidence="1">Uncharacterized protein</fullName>
    </submittedName>
</protein>
<gene>
    <name evidence="1" type="ORF">N0F65_006041</name>
</gene>
<dbReference type="Proteomes" id="UP001146120">
    <property type="component" value="Unassembled WGS sequence"/>
</dbReference>
<proteinExistence type="predicted"/>
<organism evidence="1 2">
    <name type="scientific">Lagenidium giganteum</name>
    <dbReference type="NCBI Taxonomy" id="4803"/>
    <lineage>
        <taxon>Eukaryota</taxon>
        <taxon>Sar</taxon>
        <taxon>Stramenopiles</taxon>
        <taxon>Oomycota</taxon>
        <taxon>Peronosporomycetes</taxon>
        <taxon>Pythiales</taxon>
        <taxon>Pythiaceae</taxon>
    </lineage>
</organism>
<feature type="non-terminal residue" evidence="1">
    <location>
        <position position="1"/>
    </location>
</feature>
<reference evidence="1" key="2">
    <citation type="journal article" date="2023" name="Microbiol Resour">
        <title>Decontamination and Annotation of the Draft Genome Sequence of the Oomycete Lagenidium giganteum ARSEF 373.</title>
        <authorList>
            <person name="Morgan W.R."/>
            <person name="Tartar A."/>
        </authorList>
    </citation>
    <scope>NUCLEOTIDE SEQUENCE</scope>
    <source>
        <strain evidence="1">ARSEF 373</strain>
    </source>
</reference>